<keyword evidence="2" id="KW-1185">Reference proteome</keyword>
<evidence type="ECO:0000313" key="2">
    <source>
        <dbReference type="Proteomes" id="UP001214757"/>
    </source>
</evidence>
<evidence type="ECO:0000313" key="1">
    <source>
        <dbReference type="EMBL" id="MDC9623386.1"/>
    </source>
</evidence>
<gene>
    <name evidence="1" type="ORF">PSI22_17505</name>
</gene>
<sequence length="306" mass="35910">MEVYSSFSNSLNFRRSNILISSMYKRYALLFDRIIFNRYGCPIGKGKSFNNLHEYTSFLSREDVDIKERLKLSKNEKFKDLFVDLWDVVEDPEKTHREAQDYVSEFDSNEISKFSWGRNLIDKEMGIHNHDKEYKAAAIVGGDIISDLSFNFLLKNRYKNFHINFAPVVAQAVDSAQQTTDIENLFTTDLVIPKFEELSWNQVLELRKDKNIHAFRRKIFAINNREESIDKTLDSDLQLALWDLAMQIKPNIGKSIFEAVVSNLPLPTVLNPFGLYYGVKSIIQDYKNQENHSWTYFIQKMKIERK</sequence>
<name>A0ABT5M6R5_9GAMM</name>
<reference evidence="1 2" key="1">
    <citation type="submission" date="2023-02" db="EMBL/GenBank/DDBJ databases">
        <title>Entomopathogenic bacteria.</title>
        <authorList>
            <person name="Machado R.A."/>
        </authorList>
    </citation>
    <scope>NUCLEOTIDE SEQUENCE [LARGE SCALE GENOMIC DNA]</scope>
    <source>
        <strain evidence="1 2">XENO-7</strain>
    </source>
</reference>
<dbReference type="RefSeq" id="WP_273580851.1">
    <property type="nucleotide sequence ID" value="NZ_JAQRFO010000050.1"/>
</dbReference>
<dbReference type="EMBL" id="JAQRFO010000050">
    <property type="protein sequence ID" value="MDC9623386.1"/>
    <property type="molecule type" value="Genomic_DNA"/>
</dbReference>
<protein>
    <submittedName>
        <fullName evidence="1">Uncharacterized protein</fullName>
    </submittedName>
</protein>
<proteinExistence type="predicted"/>
<comment type="caution">
    <text evidence="1">The sequence shown here is derived from an EMBL/GenBank/DDBJ whole genome shotgun (WGS) entry which is preliminary data.</text>
</comment>
<organism evidence="1 2">
    <name type="scientific">Xenorhabdus aichiensis</name>
    <dbReference type="NCBI Taxonomy" id="3025874"/>
    <lineage>
        <taxon>Bacteria</taxon>
        <taxon>Pseudomonadati</taxon>
        <taxon>Pseudomonadota</taxon>
        <taxon>Gammaproteobacteria</taxon>
        <taxon>Enterobacterales</taxon>
        <taxon>Morganellaceae</taxon>
        <taxon>Xenorhabdus</taxon>
    </lineage>
</organism>
<accession>A0ABT5M6R5</accession>
<dbReference type="Proteomes" id="UP001214757">
    <property type="component" value="Unassembled WGS sequence"/>
</dbReference>